<dbReference type="EMBL" id="VTPC01003929">
    <property type="protein sequence ID" value="KAF2897770.1"/>
    <property type="molecule type" value="Genomic_DNA"/>
</dbReference>
<comment type="caution">
    <text evidence="1">The sequence shown here is derived from an EMBL/GenBank/DDBJ whole genome shotgun (WGS) entry which is preliminary data.</text>
</comment>
<dbReference type="AlphaFoldDB" id="A0A8K0D1P9"/>
<evidence type="ECO:0000313" key="1">
    <source>
        <dbReference type="EMBL" id="KAF2897770.1"/>
    </source>
</evidence>
<sequence length="643" mass="73298">MIDATLEPIKSFLSKGILIIQTDRPDPDITDDWKLYAVERIFCDTDDYENAKNKLKRAEVTSDIQTDEKSSYHRKRKKVRRFSCDEIGLNKSDSETEEESQSLLRLRPPQPKKVLPSVSYNIESVAANSAISTETPLPATQTSTTSFSDHADIENKNTFGILLTEILKLKEQNKQILNLLQKSVTINENNLSVPENLPIALSVQTLEDLEKLEAYLNEKSQNAQFKKMLKYYKEAVGERQVRDSIELLNIDDTRLESVPETESSLYHNNVTLDGSTELISYNSNTDSELAFTDDSLSSEEITDNTAAYNLEDELRQWALQNKVSHVAFTDLFHVLSPLHLNLPLCSKTLLHTPRNVINRKQLHCGEYIHFGLENCLRFLLSKNPVFLNSSNVINISFNIDGLSLFSSSSIQFWPILGLIVNSSEVKLKPFAIGVFCGNCKPSPLSSFLEDFVSEMSPVVFKDNMPKAVYEHYLLLHFGSSILLCKRHLENIGISIAQDLLNIFVSHCEVLYGLQYLIYNVHVLSRLSEEAAIYGPLDNISAFSFENYLGTIKKLIRSPNKPLKQLFHRLSEANHALTNFENITLKYYFQQYKKLFNKNMLYTTNTYSNENSYCLTVDRSVVQIHNILVDPKQIFLIGKKICIL</sequence>
<organism evidence="1 2">
    <name type="scientific">Ignelater luminosus</name>
    <name type="common">Cucubano</name>
    <name type="synonym">Pyrophorus luminosus</name>
    <dbReference type="NCBI Taxonomy" id="2038154"/>
    <lineage>
        <taxon>Eukaryota</taxon>
        <taxon>Metazoa</taxon>
        <taxon>Ecdysozoa</taxon>
        <taxon>Arthropoda</taxon>
        <taxon>Hexapoda</taxon>
        <taxon>Insecta</taxon>
        <taxon>Pterygota</taxon>
        <taxon>Neoptera</taxon>
        <taxon>Endopterygota</taxon>
        <taxon>Coleoptera</taxon>
        <taxon>Polyphaga</taxon>
        <taxon>Elateriformia</taxon>
        <taxon>Elateroidea</taxon>
        <taxon>Elateridae</taxon>
        <taxon>Agrypninae</taxon>
        <taxon>Pyrophorini</taxon>
        <taxon>Ignelater</taxon>
    </lineage>
</organism>
<dbReference type="PANTHER" id="PTHR33053">
    <property type="entry name" value="PROTEIN, PUTATIVE-RELATED"/>
    <property type="match status" value="1"/>
</dbReference>
<evidence type="ECO:0000313" key="2">
    <source>
        <dbReference type="Proteomes" id="UP000801492"/>
    </source>
</evidence>
<keyword evidence="2" id="KW-1185">Reference proteome</keyword>
<protein>
    <submittedName>
        <fullName evidence="1">Uncharacterized protein</fullName>
    </submittedName>
</protein>
<dbReference type="PANTHER" id="PTHR33053:SF24">
    <property type="entry name" value="TRANSPOSASE DOMAIN-CONTAINING PROTEIN"/>
    <property type="match status" value="1"/>
</dbReference>
<proteinExistence type="predicted"/>
<accession>A0A8K0D1P9</accession>
<reference evidence="1" key="1">
    <citation type="submission" date="2019-08" db="EMBL/GenBank/DDBJ databases">
        <title>The genome of the North American firefly Photinus pyralis.</title>
        <authorList>
            <consortium name="Photinus pyralis genome working group"/>
            <person name="Fallon T.R."/>
            <person name="Sander Lower S.E."/>
            <person name="Weng J.-K."/>
        </authorList>
    </citation>
    <scope>NUCLEOTIDE SEQUENCE</scope>
    <source>
        <strain evidence="1">TRF0915ILg1</strain>
        <tissue evidence="1">Whole body</tissue>
    </source>
</reference>
<dbReference type="OrthoDB" id="10062362at2759"/>
<dbReference type="Proteomes" id="UP000801492">
    <property type="component" value="Unassembled WGS sequence"/>
</dbReference>
<name>A0A8K0D1P9_IGNLU</name>
<gene>
    <name evidence="1" type="ORF">ILUMI_08401</name>
</gene>